<dbReference type="CDD" id="cd00096">
    <property type="entry name" value="Ig"/>
    <property type="match status" value="2"/>
</dbReference>
<dbReference type="Ensembl" id="ENSSAUT00010000179.1">
    <property type="protein sequence ID" value="ENSSAUP00010000170.1"/>
    <property type="gene ID" value="ENSSAUG00010000081.1"/>
</dbReference>
<reference evidence="6" key="2">
    <citation type="submission" date="2025-08" db="UniProtKB">
        <authorList>
            <consortium name="Ensembl"/>
        </authorList>
    </citation>
    <scope>IDENTIFICATION</scope>
</reference>
<dbReference type="InterPro" id="IPR013783">
    <property type="entry name" value="Ig-like_fold"/>
</dbReference>
<evidence type="ECO:0000256" key="3">
    <source>
        <dbReference type="ARBA" id="ARBA00045430"/>
    </source>
</evidence>
<comment type="subunit">
    <text evidence="4">Predominantly monomer of isoform CD22-beta. Also found as heterodimer of isoform CD22-beta and a shorter isoform. Interacts with PTPN6/SHP-1, LYN, SYK, PIK3R1/PIK3R2 and PLCG1 upon phosphorylation. Interacts with GRB2, INPP5D and SHC1 upon phosphorylation. May form a complex with INPP5D/SHIP, GRB2 and SHC1.</text>
</comment>
<accession>A0A671TFX5</accession>
<evidence type="ECO:0000313" key="6">
    <source>
        <dbReference type="Ensembl" id="ENSSAUP00010000170.1"/>
    </source>
</evidence>
<dbReference type="InterPro" id="IPR007110">
    <property type="entry name" value="Ig-like_dom"/>
</dbReference>
<proteinExistence type="predicted"/>
<reference evidence="6" key="3">
    <citation type="submission" date="2025-09" db="UniProtKB">
        <authorList>
            <consortium name="Ensembl"/>
        </authorList>
    </citation>
    <scope>IDENTIFICATION</scope>
</reference>
<dbReference type="Gene3D" id="2.60.40.10">
    <property type="entry name" value="Immunoglobulins"/>
    <property type="match status" value="3"/>
</dbReference>
<evidence type="ECO:0000256" key="2">
    <source>
        <dbReference type="ARBA" id="ARBA00041781"/>
    </source>
</evidence>
<dbReference type="GeneTree" id="ENSGT01010000222294"/>
<dbReference type="InterPro" id="IPR056386">
    <property type="entry name" value="Ig_CD22"/>
</dbReference>
<evidence type="ECO:0000256" key="4">
    <source>
        <dbReference type="ARBA" id="ARBA00046458"/>
    </source>
</evidence>
<dbReference type="AlphaFoldDB" id="A0A671TFX5"/>
<evidence type="ECO:0000259" key="5">
    <source>
        <dbReference type="PROSITE" id="PS50835"/>
    </source>
</evidence>
<dbReference type="Proteomes" id="UP000472265">
    <property type="component" value="Chromosome 1"/>
</dbReference>
<dbReference type="FunCoup" id="A0A671TFX5">
    <property type="interactions" value="732"/>
</dbReference>
<evidence type="ECO:0000313" key="7">
    <source>
        <dbReference type="Proteomes" id="UP000472265"/>
    </source>
</evidence>
<reference evidence="6" key="1">
    <citation type="submission" date="2021-04" db="EMBL/GenBank/DDBJ databases">
        <authorList>
            <consortium name="Wellcome Sanger Institute Data Sharing"/>
        </authorList>
    </citation>
    <scope>NUCLEOTIDE SEQUENCE [LARGE SCALE GENOMIC DNA]</scope>
</reference>
<dbReference type="InterPro" id="IPR003599">
    <property type="entry name" value="Ig_sub"/>
</dbReference>
<dbReference type="Pfam" id="PF13895">
    <property type="entry name" value="Ig_2"/>
    <property type="match status" value="2"/>
</dbReference>
<dbReference type="SMART" id="SM00409">
    <property type="entry name" value="IG"/>
    <property type="match status" value="3"/>
</dbReference>
<dbReference type="InterPro" id="IPR003598">
    <property type="entry name" value="Ig_sub2"/>
</dbReference>
<keyword evidence="7" id="KW-1185">Reference proteome</keyword>
<sequence>MLPFLDIILVGQHGWGVTYSSAEICALKGSTVDMSCTYTYPSTVQRVQNRFWFTKESNGVYTDLRTDPQYSGRVQYNCVNNICTLRITDLRESDSAEYKFRFITDQEGGSFTGYYGVRLNSLQASTRWAELICHSSCLLPGYLRYIWYKNGRIIQGQTSSYCSVYFTPTDSFSCAVEGHENFRSPPLYAPKLPSVSVSPSAEIVEGSSVTLTCSSDANPAANYTWYKKNGNPDLQPLSKDPQLVFSSIQSSDSGEYYCTAENELGRRTSKYIYIDVKYAPKLPSVSVNPSAEIVEDSSVTLTCSSDANPAANYTWYKENEESPKASGQIFIITDFRAEHSGNYSYDTVLLASLDLD</sequence>
<evidence type="ECO:0000256" key="1">
    <source>
        <dbReference type="ARBA" id="ARBA00040106"/>
    </source>
</evidence>
<name>A0A671TFX5_SPAAU</name>
<dbReference type="InterPro" id="IPR036179">
    <property type="entry name" value="Ig-like_dom_sf"/>
</dbReference>
<comment type="function">
    <text evidence="3">Most highly expressed siglec (sialic acid-binding immunoglobulin-like lectin) on B-cells that plays a role in various aspects of B-cell biology including differentiation, antigen presentation, and trafficking to bone marrow. Binds to alpha 2,6-linked sialic acid residues of surface molecules such as CD22 itself, CD45 and IgM in a cis configuration. Can also bind to ligands on other cells as an adhesion molecule in a trans configuration. Acts as an inhibitory coreceptor on the surface of B-cells and inhibits B-cell receptor induced signaling, characterized by inhibition of the calcium mobilization and cellular activation. Mechanistically, the immunoreceptor tyrosine-based inhibitory motif domain is phosphorylated by the Src kinase LYN, which in turn leads to the recruitment of the protein tyrosine phosphatase 1/PTPN6, leading to the negative regulation of BCR signaling. If this negative signaling from is of sufficient strength, apoptosis of the B-cell can be induced.</text>
</comment>
<dbReference type="SUPFAM" id="SSF48726">
    <property type="entry name" value="Immunoglobulin"/>
    <property type="match status" value="3"/>
</dbReference>
<dbReference type="SMART" id="SM00408">
    <property type="entry name" value="IGc2"/>
    <property type="match status" value="2"/>
</dbReference>
<dbReference type="Pfam" id="PF24518">
    <property type="entry name" value="Ig_CD22"/>
    <property type="match status" value="1"/>
</dbReference>
<dbReference type="PANTHER" id="PTHR46013:SF4">
    <property type="entry name" value="B-CELL RECEPTOR CD22-RELATED"/>
    <property type="match status" value="1"/>
</dbReference>
<dbReference type="InParanoid" id="A0A671TFX5"/>
<dbReference type="OMA" id="MEINNCC"/>
<protein>
    <recommendedName>
        <fullName evidence="1">B-cell receptor CD22</fullName>
    </recommendedName>
    <alternativeName>
        <fullName evidence="2">Sialic acid-binding Ig-like lectin 2</fullName>
    </alternativeName>
</protein>
<feature type="domain" description="Ig-like" evidence="5">
    <location>
        <begin position="193"/>
        <end position="269"/>
    </location>
</feature>
<dbReference type="PANTHER" id="PTHR46013">
    <property type="entry name" value="VASCULAR CELL ADHESION MOLECULE 1"/>
    <property type="match status" value="1"/>
</dbReference>
<feature type="domain" description="Ig-like" evidence="5">
    <location>
        <begin position="283"/>
        <end position="344"/>
    </location>
</feature>
<dbReference type="PROSITE" id="PS50835">
    <property type="entry name" value="IG_LIKE"/>
    <property type="match status" value="2"/>
</dbReference>
<organism evidence="6 7">
    <name type="scientific">Sparus aurata</name>
    <name type="common">Gilthead sea bream</name>
    <dbReference type="NCBI Taxonomy" id="8175"/>
    <lineage>
        <taxon>Eukaryota</taxon>
        <taxon>Metazoa</taxon>
        <taxon>Chordata</taxon>
        <taxon>Craniata</taxon>
        <taxon>Vertebrata</taxon>
        <taxon>Euteleostomi</taxon>
        <taxon>Actinopterygii</taxon>
        <taxon>Neopterygii</taxon>
        <taxon>Teleostei</taxon>
        <taxon>Neoteleostei</taxon>
        <taxon>Acanthomorphata</taxon>
        <taxon>Eupercaria</taxon>
        <taxon>Spariformes</taxon>
        <taxon>Sparidae</taxon>
        <taxon>Sparus</taxon>
    </lineage>
</organism>